<evidence type="ECO:0000313" key="9">
    <source>
        <dbReference type="EMBL" id="SHE27084.1"/>
    </source>
</evidence>
<protein>
    <submittedName>
        <fullName evidence="9">Transposase, IS605 OrfB family, central region</fullName>
    </submittedName>
</protein>
<feature type="domain" description="Cas12f1-like TNB" evidence="8">
    <location>
        <begin position="168"/>
        <end position="234"/>
    </location>
</feature>
<evidence type="ECO:0000256" key="5">
    <source>
        <dbReference type="ARBA" id="ARBA00023172"/>
    </source>
</evidence>
<evidence type="ECO:0000313" key="10">
    <source>
        <dbReference type="Proteomes" id="UP000184295"/>
    </source>
</evidence>
<evidence type="ECO:0000256" key="4">
    <source>
        <dbReference type="ARBA" id="ARBA00023125"/>
    </source>
</evidence>
<comment type="similarity">
    <text evidence="1">In the C-terminal section; belongs to the transposase 35 family.</text>
</comment>
<comment type="similarity">
    <text evidence="2">In the N-terminal section; belongs to the transposase 2 family.</text>
</comment>
<dbReference type="Proteomes" id="UP000184295">
    <property type="component" value="Unassembled WGS sequence"/>
</dbReference>
<evidence type="ECO:0000256" key="3">
    <source>
        <dbReference type="ARBA" id="ARBA00022578"/>
    </source>
</evidence>
<feature type="compositionally biased region" description="Basic and acidic residues" evidence="6">
    <location>
        <begin position="261"/>
        <end position="273"/>
    </location>
</feature>
<gene>
    <name evidence="9" type="ORF">SAMN02745225_00016</name>
</gene>
<dbReference type="Pfam" id="PF07282">
    <property type="entry name" value="Cas12f1-like_TNB"/>
    <property type="match status" value="1"/>
</dbReference>
<dbReference type="STRING" id="1121881.SAMN02745225_00016"/>
<sequence length="387" mass="43331">MERHVAKGNAHILSMTLSERWGRLFVSIHYAVRIQVAFPSRTKPSKPDAKAGVDLGLRSLATIADSEDEMVAIANPAPLPATLDERRRVSQQLYRRIPGSRGHRAAKAKLARLDRRAVCLRHEIYHYFTRNLVDTYGEVHIEDLNLAGMKKSMGRRAFRRPVSDAALGMFRPMLSYKAEVVGTKVVVLDRFYPSSQIHHGCGGLLQGDTKLAKVLTCHTCHVEVDRDENAAKNIRDWPEHANPGSVGASALSVPGPPEGGTDGRSDGRVTDHRARQRKTNLAAVGEARTEAQRDRGTLRGVHLMMLTKAHLDAMVRATLSRPLPMNPFKKPKDLVKRHFVSRKPNGLWCVDITNLCQDEGRMGLRSLYQRCFLEDDRRLEGFSLSKE</sequence>
<dbReference type="InterPro" id="IPR051399">
    <property type="entry name" value="RNA-guided_DNA_endo/Transpos"/>
</dbReference>
<dbReference type="GO" id="GO:0003677">
    <property type="term" value="F:DNA binding"/>
    <property type="evidence" value="ECO:0007669"/>
    <property type="project" value="UniProtKB-KW"/>
</dbReference>
<dbReference type="PANTHER" id="PTHR30405:SF11">
    <property type="entry name" value="RNA-GUIDED DNA ENDONUCLEASE RV2885C-RELATED"/>
    <property type="match status" value="1"/>
</dbReference>
<keyword evidence="10" id="KW-1185">Reference proteome</keyword>
<organism evidence="9 10">
    <name type="scientific">Ferrithrix thermotolerans DSM 19514</name>
    <dbReference type="NCBI Taxonomy" id="1121881"/>
    <lineage>
        <taxon>Bacteria</taxon>
        <taxon>Bacillati</taxon>
        <taxon>Actinomycetota</taxon>
        <taxon>Acidimicrobiia</taxon>
        <taxon>Acidimicrobiales</taxon>
        <taxon>Acidimicrobiaceae</taxon>
        <taxon>Ferrithrix</taxon>
    </lineage>
</organism>
<evidence type="ECO:0000256" key="6">
    <source>
        <dbReference type="SAM" id="MobiDB-lite"/>
    </source>
</evidence>
<keyword evidence="3" id="KW-0815">Transposition</keyword>
<evidence type="ECO:0000256" key="1">
    <source>
        <dbReference type="ARBA" id="ARBA00008761"/>
    </source>
</evidence>
<dbReference type="PANTHER" id="PTHR30405">
    <property type="entry name" value="TRANSPOSASE"/>
    <property type="match status" value="1"/>
</dbReference>
<dbReference type="Pfam" id="PF01385">
    <property type="entry name" value="OrfB_IS605"/>
    <property type="match status" value="1"/>
</dbReference>
<dbReference type="NCBIfam" id="NF040570">
    <property type="entry name" value="guided_TnpB"/>
    <property type="match status" value="1"/>
</dbReference>
<reference evidence="10" key="1">
    <citation type="submission" date="2016-11" db="EMBL/GenBank/DDBJ databases">
        <authorList>
            <person name="Varghese N."/>
            <person name="Submissions S."/>
        </authorList>
    </citation>
    <scope>NUCLEOTIDE SEQUENCE [LARGE SCALE GENOMIC DNA]</scope>
    <source>
        <strain evidence="10">DSM 19514</strain>
    </source>
</reference>
<evidence type="ECO:0000259" key="8">
    <source>
        <dbReference type="Pfam" id="PF07282"/>
    </source>
</evidence>
<feature type="region of interest" description="Disordered" evidence="6">
    <location>
        <begin position="236"/>
        <end position="275"/>
    </location>
</feature>
<dbReference type="GO" id="GO:0006310">
    <property type="term" value="P:DNA recombination"/>
    <property type="evidence" value="ECO:0007669"/>
    <property type="project" value="UniProtKB-KW"/>
</dbReference>
<name>A0A1M4S4F1_9ACTN</name>
<keyword evidence="4" id="KW-0238">DNA-binding</keyword>
<evidence type="ECO:0000259" key="7">
    <source>
        <dbReference type="Pfam" id="PF01385"/>
    </source>
</evidence>
<dbReference type="InterPro" id="IPR010095">
    <property type="entry name" value="Cas12f1-like_TNB"/>
</dbReference>
<dbReference type="GO" id="GO:0032196">
    <property type="term" value="P:transposition"/>
    <property type="evidence" value="ECO:0007669"/>
    <property type="project" value="UniProtKB-KW"/>
</dbReference>
<keyword evidence="5" id="KW-0233">DNA recombination</keyword>
<evidence type="ECO:0000256" key="2">
    <source>
        <dbReference type="ARBA" id="ARBA00011044"/>
    </source>
</evidence>
<dbReference type="InterPro" id="IPR001959">
    <property type="entry name" value="Transposase"/>
</dbReference>
<feature type="domain" description="Probable transposase IS891/IS1136/IS1341" evidence="7">
    <location>
        <begin position="34"/>
        <end position="152"/>
    </location>
</feature>
<dbReference type="AlphaFoldDB" id="A0A1M4S4F1"/>
<accession>A0A1M4S4F1</accession>
<proteinExistence type="inferred from homology"/>
<dbReference type="EMBL" id="FQUL01000001">
    <property type="protein sequence ID" value="SHE27084.1"/>
    <property type="molecule type" value="Genomic_DNA"/>
</dbReference>